<dbReference type="Proteomes" id="UP001321542">
    <property type="component" value="Chromosome"/>
</dbReference>
<evidence type="ECO:0000313" key="2">
    <source>
        <dbReference type="EMBL" id="BBC35511.1"/>
    </source>
</evidence>
<name>A0ABM7FEM8_9ACTN</name>
<evidence type="ECO:0000313" key="3">
    <source>
        <dbReference type="Proteomes" id="UP001321542"/>
    </source>
</evidence>
<keyword evidence="3" id="KW-1185">Reference proteome</keyword>
<evidence type="ECO:0008006" key="4">
    <source>
        <dbReference type="Google" id="ProtNLM"/>
    </source>
</evidence>
<proteinExistence type="predicted"/>
<evidence type="ECO:0000256" key="1">
    <source>
        <dbReference type="SAM" id="MobiDB-lite"/>
    </source>
</evidence>
<organism evidence="2 3">
    <name type="scientific">Streptomyces graminofaciens</name>
    <dbReference type="NCBI Taxonomy" id="68212"/>
    <lineage>
        <taxon>Bacteria</taxon>
        <taxon>Bacillati</taxon>
        <taxon>Actinomycetota</taxon>
        <taxon>Actinomycetes</taxon>
        <taxon>Kitasatosporales</taxon>
        <taxon>Streptomycetaceae</taxon>
        <taxon>Streptomyces</taxon>
    </lineage>
</organism>
<feature type="compositionally biased region" description="Low complexity" evidence="1">
    <location>
        <begin position="8"/>
        <end position="19"/>
    </location>
</feature>
<reference evidence="2 3" key="2">
    <citation type="journal article" date="2023" name="ChemBioChem">
        <title>Acyltransferase Domain Exchange between Two Independent Type I Polyketide Synthases in the Same Producer Strain of Macrolide Antibiotics.</title>
        <authorList>
            <person name="Kudo F."/>
            <person name="Kishikawa K."/>
            <person name="Tsuboi K."/>
            <person name="Kido T."/>
            <person name="Usui T."/>
            <person name="Hashimoto J."/>
            <person name="Shin-Ya K."/>
            <person name="Miyanaga A."/>
            <person name="Eguchi T."/>
        </authorList>
    </citation>
    <scope>NUCLEOTIDE SEQUENCE [LARGE SCALE GENOMIC DNA]</scope>
    <source>
        <strain evidence="2 3">A-8890</strain>
    </source>
</reference>
<dbReference type="EMBL" id="AP018448">
    <property type="protein sequence ID" value="BBC35511.1"/>
    <property type="molecule type" value="Genomic_DNA"/>
</dbReference>
<feature type="region of interest" description="Disordered" evidence="1">
    <location>
        <begin position="1"/>
        <end position="38"/>
    </location>
</feature>
<gene>
    <name evidence="2" type="ORF">SGFS_068050</name>
</gene>
<reference evidence="2 3" key="1">
    <citation type="journal article" date="2010" name="ChemBioChem">
        <title>Cloning and characterization of the biosynthetic gene cluster of 16-membered macrolide antibiotic FD-891: involvement of a dual functional cytochrome P450 monooxygenase catalyzing epoxidation and hydroxylation.</title>
        <authorList>
            <person name="Kudo F."/>
            <person name="Motegi A."/>
            <person name="Mizoue K."/>
            <person name="Eguchi T."/>
        </authorList>
    </citation>
    <scope>NUCLEOTIDE SEQUENCE [LARGE SCALE GENOMIC DNA]</scope>
    <source>
        <strain evidence="2 3">A-8890</strain>
    </source>
</reference>
<dbReference type="RefSeq" id="WP_286255797.1">
    <property type="nucleotide sequence ID" value="NZ_AP018448.1"/>
</dbReference>
<protein>
    <recommendedName>
        <fullName evidence="4">Secreted protein</fullName>
    </recommendedName>
</protein>
<accession>A0ABM7FEM8</accession>
<sequence length="163" mass="17582">MRRRTVSGAAPGADPAGDGSLLTAPEQPSHQVAAPPAAPERLRTEFDFELPRGYVDDSGTVHRRGAMRLATARDELVPLIDLRVKENPAYLTVVLLGLVVTRIGAITDVHAGVVERLFAADLAFLQDFYRRINAEGHTRAEVTCPSCECSFDVDLAGSRLGES</sequence>